<name>A0A0H2MEA2_9PROT</name>
<dbReference type="SUPFAM" id="SSF53850">
    <property type="entry name" value="Periplasmic binding protein-like II"/>
    <property type="match status" value="1"/>
</dbReference>
<accession>A0A0H2MEA2</accession>
<dbReference type="GO" id="GO:0043565">
    <property type="term" value="F:sequence-specific DNA binding"/>
    <property type="evidence" value="ECO:0007669"/>
    <property type="project" value="TreeGrafter"/>
</dbReference>
<organism evidence="6 7">
    <name type="scientific">Kiloniella spongiae</name>
    <dbReference type="NCBI Taxonomy" id="1489064"/>
    <lineage>
        <taxon>Bacteria</taxon>
        <taxon>Pseudomonadati</taxon>
        <taxon>Pseudomonadota</taxon>
        <taxon>Alphaproteobacteria</taxon>
        <taxon>Rhodospirillales</taxon>
        <taxon>Kiloniellaceae</taxon>
        <taxon>Kiloniella</taxon>
    </lineage>
</organism>
<protein>
    <recommendedName>
        <fullName evidence="5">HTH lysR-type domain-containing protein</fullName>
    </recommendedName>
</protein>
<reference evidence="6 7" key="1">
    <citation type="submission" date="2015-03" db="EMBL/GenBank/DDBJ databases">
        <title>Genome Sequence of Kiloniella spongiae MEBiC09566, isolated from a marine sponge.</title>
        <authorList>
            <person name="Shao Z."/>
            <person name="Wang L."/>
            <person name="Li X."/>
        </authorList>
    </citation>
    <scope>NUCLEOTIDE SEQUENCE [LARGE SCALE GENOMIC DNA]</scope>
    <source>
        <strain evidence="6 7">MEBiC09566</strain>
    </source>
</reference>
<feature type="domain" description="HTH lysR-type" evidence="5">
    <location>
        <begin position="13"/>
        <end position="65"/>
    </location>
</feature>
<dbReference type="STRING" id="1489064.WH96_19935"/>
<dbReference type="Pfam" id="PF00126">
    <property type="entry name" value="HTH_1"/>
    <property type="match status" value="1"/>
</dbReference>
<evidence type="ECO:0000256" key="2">
    <source>
        <dbReference type="ARBA" id="ARBA00023015"/>
    </source>
</evidence>
<evidence type="ECO:0000256" key="1">
    <source>
        <dbReference type="ARBA" id="ARBA00009437"/>
    </source>
</evidence>
<dbReference type="InterPro" id="IPR000847">
    <property type="entry name" value="LysR_HTH_N"/>
</dbReference>
<evidence type="ECO:0000256" key="3">
    <source>
        <dbReference type="ARBA" id="ARBA00023125"/>
    </source>
</evidence>
<dbReference type="GO" id="GO:0003700">
    <property type="term" value="F:DNA-binding transcription factor activity"/>
    <property type="evidence" value="ECO:0007669"/>
    <property type="project" value="InterPro"/>
</dbReference>
<dbReference type="InterPro" id="IPR036390">
    <property type="entry name" value="WH_DNA-bd_sf"/>
</dbReference>
<evidence type="ECO:0000259" key="5">
    <source>
        <dbReference type="PROSITE" id="PS50931"/>
    </source>
</evidence>
<dbReference type="CDD" id="cd08432">
    <property type="entry name" value="PBP2_GcdR_TrpI_HvrB_AmpR_like"/>
    <property type="match status" value="1"/>
</dbReference>
<dbReference type="PRINTS" id="PR00039">
    <property type="entry name" value="HTHLYSR"/>
</dbReference>
<dbReference type="PROSITE" id="PS50931">
    <property type="entry name" value="HTH_LYSR"/>
    <property type="match status" value="1"/>
</dbReference>
<dbReference type="Gene3D" id="1.10.10.10">
    <property type="entry name" value="Winged helix-like DNA-binding domain superfamily/Winged helix DNA-binding domain"/>
    <property type="match status" value="1"/>
</dbReference>
<evidence type="ECO:0000313" key="6">
    <source>
        <dbReference type="EMBL" id="KLN58972.1"/>
    </source>
</evidence>
<sequence length="312" mass="34393">MNGYNPQYPLLAMRVFEAVARLGSVSQAASSLGVTQPAVSQQLRKLELYVGGSLTERVAMGIALTPRGERLAERLSAGFRLLQEGMEEASGRGQVTLAVLNSFAQRWLIPRMSDLQQKHPEIDLRLVTRATLPDLRRADADLVIAPEVLTGKKEATAKDEKIFFMPDDAWIVLAPDLQKKNPIKEAADISTHTLIRVEESPRDQDWQSWMCQSGLEDIEPVAWQSFMNSSHALEAAVAGVGIAIGHRAMIMDAVISGRLVLPLSMSIGSDMAYYLRVTQNSSGNAQCRIVKDWLLVQAHEGKKKDGIFTPPF</sequence>
<dbReference type="InterPro" id="IPR036388">
    <property type="entry name" value="WH-like_DNA-bd_sf"/>
</dbReference>
<dbReference type="Proteomes" id="UP000035444">
    <property type="component" value="Unassembled WGS sequence"/>
</dbReference>
<comment type="similarity">
    <text evidence="1">Belongs to the LysR transcriptional regulatory family.</text>
</comment>
<keyword evidence="4" id="KW-0804">Transcription</keyword>
<evidence type="ECO:0000313" key="7">
    <source>
        <dbReference type="Proteomes" id="UP000035444"/>
    </source>
</evidence>
<keyword evidence="7" id="KW-1185">Reference proteome</keyword>
<dbReference type="InterPro" id="IPR005119">
    <property type="entry name" value="LysR_subst-bd"/>
</dbReference>
<dbReference type="InterPro" id="IPR058163">
    <property type="entry name" value="LysR-type_TF_proteobact-type"/>
</dbReference>
<dbReference type="Gene3D" id="3.40.190.10">
    <property type="entry name" value="Periplasmic binding protein-like II"/>
    <property type="match status" value="2"/>
</dbReference>
<gene>
    <name evidence="6" type="ORF">WH96_19935</name>
</gene>
<comment type="caution">
    <text evidence="6">The sequence shown here is derived from an EMBL/GenBank/DDBJ whole genome shotgun (WGS) entry which is preliminary data.</text>
</comment>
<proteinExistence type="inferred from homology"/>
<dbReference type="SUPFAM" id="SSF46785">
    <property type="entry name" value="Winged helix' DNA-binding domain"/>
    <property type="match status" value="1"/>
</dbReference>
<dbReference type="AlphaFoldDB" id="A0A0H2MEA2"/>
<keyword evidence="3" id="KW-0238">DNA-binding</keyword>
<dbReference type="GO" id="GO:0006351">
    <property type="term" value="P:DNA-templated transcription"/>
    <property type="evidence" value="ECO:0007669"/>
    <property type="project" value="TreeGrafter"/>
</dbReference>
<dbReference type="PANTHER" id="PTHR30537:SF74">
    <property type="entry name" value="HTH-TYPE TRANSCRIPTIONAL REGULATOR TRPI"/>
    <property type="match status" value="1"/>
</dbReference>
<dbReference type="PANTHER" id="PTHR30537">
    <property type="entry name" value="HTH-TYPE TRANSCRIPTIONAL REGULATOR"/>
    <property type="match status" value="1"/>
</dbReference>
<evidence type="ECO:0000256" key="4">
    <source>
        <dbReference type="ARBA" id="ARBA00023163"/>
    </source>
</evidence>
<keyword evidence="2" id="KW-0805">Transcription regulation</keyword>
<dbReference type="EMBL" id="LAQL01000022">
    <property type="protein sequence ID" value="KLN58972.1"/>
    <property type="molecule type" value="Genomic_DNA"/>
</dbReference>
<dbReference type="Pfam" id="PF03466">
    <property type="entry name" value="LysR_substrate"/>
    <property type="match status" value="1"/>
</dbReference>
<dbReference type="RefSeq" id="WP_047766011.1">
    <property type="nucleotide sequence ID" value="NZ_LAQL01000022.1"/>
</dbReference>